<accession>A0A8J9VBE3</accession>
<dbReference type="InterPro" id="IPR011990">
    <property type="entry name" value="TPR-like_helical_dom_sf"/>
</dbReference>
<sequence length="293" mass="34000">MYKETVISCRPDREIRKTILAPGDYTIVPYEDARCKIRLSDVKCKNKDGPCDLNVPESRIFNPPFDGNVIIGDMDAFIDKDFELILQQMCHHEVSVARLIYKNAHGDLVKEVSCRIHMIDITEEQLISDWSWARLYESAVHHKERGVQLVKDKRIVDGFRRFSKALKMLVAIEPVEKGSMDNERAKELVNLRVKLFNNMAHCQLQFEEFGATLDLCSRALTYDPDNIKALYRRCIAYIGLHMYEEAWEDIQRALHIDPNDKAALQKASELRPHIERINKDYANFTIQSSNEDI</sequence>
<dbReference type="EMBL" id="OV170227">
    <property type="protein sequence ID" value="CAH0728672.1"/>
    <property type="molecule type" value="Genomic_DNA"/>
</dbReference>
<dbReference type="SUPFAM" id="SSF48452">
    <property type="entry name" value="TPR-like"/>
    <property type="match status" value="1"/>
</dbReference>
<dbReference type="InterPro" id="IPR050754">
    <property type="entry name" value="FKBP4/5/8-like"/>
</dbReference>
<dbReference type="PANTHER" id="PTHR46512">
    <property type="entry name" value="PEPTIDYLPROLYL ISOMERASE"/>
    <property type="match status" value="1"/>
</dbReference>
<evidence type="ECO:0000313" key="2">
    <source>
        <dbReference type="Proteomes" id="UP000838878"/>
    </source>
</evidence>
<keyword evidence="2" id="KW-1185">Reference proteome</keyword>
<organism evidence="1 2">
    <name type="scientific">Brenthis ino</name>
    <name type="common">lesser marbled fritillary</name>
    <dbReference type="NCBI Taxonomy" id="405034"/>
    <lineage>
        <taxon>Eukaryota</taxon>
        <taxon>Metazoa</taxon>
        <taxon>Ecdysozoa</taxon>
        <taxon>Arthropoda</taxon>
        <taxon>Hexapoda</taxon>
        <taxon>Insecta</taxon>
        <taxon>Pterygota</taxon>
        <taxon>Neoptera</taxon>
        <taxon>Endopterygota</taxon>
        <taxon>Lepidoptera</taxon>
        <taxon>Glossata</taxon>
        <taxon>Ditrysia</taxon>
        <taxon>Papilionoidea</taxon>
        <taxon>Nymphalidae</taxon>
        <taxon>Heliconiinae</taxon>
        <taxon>Argynnini</taxon>
        <taxon>Brenthis</taxon>
    </lineage>
</organism>
<dbReference type="PANTHER" id="PTHR46512:SF10">
    <property type="entry name" value="FK506-BINDING PROTEIN-LIKE"/>
    <property type="match status" value="1"/>
</dbReference>
<dbReference type="InterPro" id="IPR019734">
    <property type="entry name" value="TPR_rpt"/>
</dbReference>
<evidence type="ECO:0000313" key="1">
    <source>
        <dbReference type="EMBL" id="CAH0728672.1"/>
    </source>
</evidence>
<evidence type="ECO:0008006" key="3">
    <source>
        <dbReference type="Google" id="ProtNLM"/>
    </source>
</evidence>
<proteinExistence type="predicted"/>
<dbReference type="AlphaFoldDB" id="A0A8J9VBE3"/>
<dbReference type="OrthoDB" id="433738at2759"/>
<name>A0A8J9VBE3_9NEOP</name>
<dbReference type="SMART" id="SM00028">
    <property type="entry name" value="TPR"/>
    <property type="match status" value="2"/>
</dbReference>
<protein>
    <recommendedName>
        <fullName evidence="3">BDBT FKBP like N-terminal domain-containing protein</fullName>
    </recommendedName>
</protein>
<reference evidence="1" key="1">
    <citation type="submission" date="2021-12" db="EMBL/GenBank/DDBJ databases">
        <authorList>
            <person name="Martin H S."/>
        </authorList>
    </citation>
    <scope>NUCLEOTIDE SEQUENCE</scope>
</reference>
<dbReference type="Gene3D" id="1.25.40.10">
    <property type="entry name" value="Tetratricopeptide repeat domain"/>
    <property type="match status" value="1"/>
</dbReference>
<feature type="non-terminal residue" evidence="1">
    <location>
        <position position="293"/>
    </location>
</feature>
<gene>
    <name evidence="1" type="ORF">BINO364_LOCUS13862</name>
</gene>
<dbReference type="Proteomes" id="UP000838878">
    <property type="component" value="Chromosome 7"/>
</dbReference>